<accession>A0A8T0T2S4</accession>
<organism evidence="2 3">
    <name type="scientific">Panicum virgatum</name>
    <name type="common">Blackwell switchgrass</name>
    <dbReference type="NCBI Taxonomy" id="38727"/>
    <lineage>
        <taxon>Eukaryota</taxon>
        <taxon>Viridiplantae</taxon>
        <taxon>Streptophyta</taxon>
        <taxon>Embryophyta</taxon>
        <taxon>Tracheophyta</taxon>
        <taxon>Spermatophyta</taxon>
        <taxon>Magnoliopsida</taxon>
        <taxon>Liliopsida</taxon>
        <taxon>Poales</taxon>
        <taxon>Poaceae</taxon>
        <taxon>PACMAD clade</taxon>
        <taxon>Panicoideae</taxon>
        <taxon>Panicodae</taxon>
        <taxon>Paniceae</taxon>
        <taxon>Panicinae</taxon>
        <taxon>Panicum</taxon>
        <taxon>Panicum sect. Hiantes</taxon>
    </lineage>
</organism>
<gene>
    <name evidence="2" type="ORF">PVAP13_5KG697732</name>
</gene>
<comment type="caution">
    <text evidence="2">The sequence shown here is derived from an EMBL/GenBank/DDBJ whole genome shotgun (WGS) entry which is preliminary data.</text>
</comment>
<feature type="transmembrane region" description="Helical" evidence="1">
    <location>
        <begin position="76"/>
        <end position="96"/>
    </location>
</feature>
<reference evidence="2" key="1">
    <citation type="submission" date="2020-05" db="EMBL/GenBank/DDBJ databases">
        <title>WGS assembly of Panicum virgatum.</title>
        <authorList>
            <person name="Lovell J.T."/>
            <person name="Jenkins J."/>
            <person name="Shu S."/>
            <person name="Juenger T.E."/>
            <person name="Schmutz J."/>
        </authorList>
    </citation>
    <scope>NUCLEOTIDE SEQUENCE</scope>
    <source>
        <strain evidence="2">AP13</strain>
    </source>
</reference>
<keyword evidence="1" id="KW-0472">Membrane</keyword>
<sequence length="101" mass="11640">MSFLAFIPLSASRRAAAADHAYHRMEEGAWPNQPPSPAAWRFWKLALRSFLVIMFIGMVAFLLLSRFVYHDPEFQNPFIIIFLVILLLMVVAHGFLSTRDM</sequence>
<protein>
    <submittedName>
        <fullName evidence="2">Uncharacterized protein</fullName>
    </submittedName>
</protein>
<name>A0A8T0T2S4_PANVG</name>
<dbReference type="Proteomes" id="UP000823388">
    <property type="component" value="Chromosome 5K"/>
</dbReference>
<evidence type="ECO:0000256" key="1">
    <source>
        <dbReference type="SAM" id="Phobius"/>
    </source>
</evidence>
<feature type="transmembrane region" description="Helical" evidence="1">
    <location>
        <begin position="41"/>
        <end position="64"/>
    </location>
</feature>
<keyword evidence="1" id="KW-0812">Transmembrane</keyword>
<evidence type="ECO:0000313" key="3">
    <source>
        <dbReference type="Proteomes" id="UP000823388"/>
    </source>
</evidence>
<keyword evidence="3" id="KW-1185">Reference proteome</keyword>
<dbReference type="EMBL" id="CM029045">
    <property type="protein sequence ID" value="KAG2602589.1"/>
    <property type="molecule type" value="Genomic_DNA"/>
</dbReference>
<keyword evidence="1" id="KW-1133">Transmembrane helix</keyword>
<proteinExistence type="predicted"/>
<dbReference type="AlphaFoldDB" id="A0A8T0T2S4"/>
<evidence type="ECO:0000313" key="2">
    <source>
        <dbReference type="EMBL" id="KAG2602589.1"/>
    </source>
</evidence>